<evidence type="ECO:0000256" key="4">
    <source>
        <dbReference type="ARBA" id="ARBA00022679"/>
    </source>
</evidence>
<dbReference type="EC" id="2.7.13.3" evidence="2"/>
<evidence type="ECO:0000256" key="5">
    <source>
        <dbReference type="ARBA" id="ARBA00022777"/>
    </source>
</evidence>
<feature type="domain" description="PAS" evidence="8">
    <location>
        <begin position="56"/>
        <end position="100"/>
    </location>
</feature>
<gene>
    <name evidence="10" type="ORF">H8B15_06155</name>
</gene>
<dbReference type="Pfam" id="PF08447">
    <property type="entry name" value="PAS_3"/>
    <property type="match status" value="1"/>
</dbReference>
<keyword evidence="5" id="KW-0418">Kinase</keyword>
<evidence type="ECO:0000259" key="8">
    <source>
        <dbReference type="PROSITE" id="PS50112"/>
    </source>
</evidence>
<keyword evidence="3" id="KW-0597">Phosphoprotein</keyword>
<dbReference type="InterPro" id="IPR000014">
    <property type="entry name" value="PAS"/>
</dbReference>
<dbReference type="SUPFAM" id="SSF55785">
    <property type="entry name" value="PYP-like sensor domain (PAS domain)"/>
    <property type="match status" value="2"/>
</dbReference>
<dbReference type="InterPro" id="IPR036890">
    <property type="entry name" value="HATPase_C_sf"/>
</dbReference>
<organism evidence="10 11">
    <name type="scientific">Hymenobacter citatus</name>
    <dbReference type="NCBI Taxonomy" id="2763506"/>
    <lineage>
        <taxon>Bacteria</taxon>
        <taxon>Pseudomonadati</taxon>
        <taxon>Bacteroidota</taxon>
        <taxon>Cytophagia</taxon>
        <taxon>Cytophagales</taxon>
        <taxon>Hymenobacteraceae</taxon>
        <taxon>Hymenobacter</taxon>
    </lineage>
</organism>
<dbReference type="Pfam" id="PF02518">
    <property type="entry name" value="HATPase_c"/>
    <property type="match status" value="1"/>
</dbReference>
<evidence type="ECO:0000259" key="9">
    <source>
        <dbReference type="PROSITE" id="PS50113"/>
    </source>
</evidence>
<dbReference type="CDD" id="cd00082">
    <property type="entry name" value="HisKA"/>
    <property type="match status" value="1"/>
</dbReference>
<dbReference type="EMBL" id="JACSCY010000003">
    <property type="protein sequence ID" value="MBC6610495.1"/>
    <property type="molecule type" value="Genomic_DNA"/>
</dbReference>
<dbReference type="RefSeq" id="WP_187318793.1">
    <property type="nucleotide sequence ID" value="NZ_JACSCY010000003.1"/>
</dbReference>
<dbReference type="PROSITE" id="PS50113">
    <property type="entry name" value="PAC"/>
    <property type="match status" value="1"/>
</dbReference>
<feature type="domain" description="PAC" evidence="9">
    <location>
        <begin position="279"/>
        <end position="331"/>
    </location>
</feature>
<dbReference type="PROSITE" id="PS50109">
    <property type="entry name" value="HIS_KIN"/>
    <property type="match status" value="1"/>
</dbReference>
<dbReference type="PANTHER" id="PTHR43304">
    <property type="entry name" value="PHYTOCHROME-LIKE PROTEIN CPH1"/>
    <property type="match status" value="1"/>
</dbReference>
<comment type="catalytic activity">
    <reaction evidence="1">
        <text>ATP + protein L-histidine = ADP + protein N-phospho-L-histidine.</text>
        <dbReference type="EC" id="2.7.13.3"/>
    </reaction>
</comment>
<dbReference type="Gene3D" id="1.10.287.130">
    <property type="match status" value="1"/>
</dbReference>
<dbReference type="Proteomes" id="UP000622017">
    <property type="component" value="Unassembled WGS sequence"/>
</dbReference>
<reference evidence="10 11" key="1">
    <citation type="submission" date="2020-08" db="EMBL/GenBank/DDBJ databases">
        <title>Hymenobacter sp.</title>
        <authorList>
            <person name="Kim M.K."/>
        </authorList>
    </citation>
    <scope>NUCLEOTIDE SEQUENCE [LARGE SCALE GENOMIC DNA]</scope>
    <source>
        <strain evidence="10 11">BT507</strain>
    </source>
</reference>
<feature type="coiled-coil region" evidence="6">
    <location>
        <begin position="172"/>
        <end position="216"/>
    </location>
</feature>
<dbReference type="InterPro" id="IPR003661">
    <property type="entry name" value="HisK_dim/P_dom"/>
</dbReference>
<dbReference type="Gene3D" id="3.30.450.20">
    <property type="entry name" value="PAS domain"/>
    <property type="match status" value="2"/>
</dbReference>
<comment type="caution">
    <text evidence="10">The sequence shown here is derived from an EMBL/GenBank/DDBJ whole genome shotgun (WGS) entry which is preliminary data.</text>
</comment>
<keyword evidence="4" id="KW-0808">Transferase</keyword>
<dbReference type="InterPro" id="IPR013655">
    <property type="entry name" value="PAS_fold_3"/>
</dbReference>
<dbReference type="CDD" id="cd00130">
    <property type="entry name" value="PAS"/>
    <property type="match status" value="2"/>
</dbReference>
<evidence type="ECO:0000259" key="7">
    <source>
        <dbReference type="PROSITE" id="PS50109"/>
    </source>
</evidence>
<dbReference type="InterPro" id="IPR000700">
    <property type="entry name" value="PAS-assoc_C"/>
</dbReference>
<dbReference type="PRINTS" id="PR00344">
    <property type="entry name" value="BCTRLSENSOR"/>
</dbReference>
<dbReference type="Pfam" id="PF13426">
    <property type="entry name" value="PAS_9"/>
    <property type="match status" value="1"/>
</dbReference>
<dbReference type="PROSITE" id="PS50112">
    <property type="entry name" value="PAS"/>
    <property type="match status" value="1"/>
</dbReference>
<evidence type="ECO:0000256" key="1">
    <source>
        <dbReference type="ARBA" id="ARBA00000085"/>
    </source>
</evidence>
<evidence type="ECO:0000256" key="6">
    <source>
        <dbReference type="SAM" id="Coils"/>
    </source>
</evidence>
<feature type="domain" description="Histidine kinase" evidence="7">
    <location>
        <begin position="356"/>
        <end position="576"/>
    </location>
</feature>
<evidence type="ECO:0000313" key="11">
    <source>
        <dbReference type="Proteomes" id="UP000622017"/>
    </source>
</evidence>
<dbReference type="SMART" id="SM00091">
    <property type="entry name" value="PAS"/>
    <property type="match status" value="2"/>
</dbReference>
<dbReference type="SUPFAM" id="SSF55874">
    <property type="entry name" value="ATPase domain of HSP90 chaperone/DNA topoisomerase II/histidine kinase"/>
    <property type="match status" value="1"/>
</dbReference>
<feature type="coiled-coil region" evidence="6">
    <location>
        <begin position="8"/>
        <end position="35"/>
    </location>
</feature>
<dbReference type="Gene3D" id="3.30.565.10">
    <property type="entry name" value="Histidine kinase-like ATPase, C-terminal domain"/>
    <property type="match status" value="1"/>
</dbReference>
<evidence type="ECO:0000256" key="3">
    <source>
        <dbReference type="ARBA" id="ARBA00022553"/>
    </source>
</evidence>
<dbReference type="InterPro" id="IPR036097">
    <property type="entry name" value="HisK_dim/P_sf"/>
</dbReference>
<dbReference type="SUPFAM" id="SSF47384">
    <property type="entry name" value="Homodimeric domain of signal transducing histidine kinase"/>
    <property type="match status" value="1"/>
</dbReference>
<protein>
    <recommendedName>
        <fullName evidence="2">histidine kinase</fullName>
        <ecNumber evidence="2">2.7.13.3</ecNumber>
    </recommendedName>
</protein>
<sequence length="577" mass="64472">MPEPEVNVTALKSENEELRLRLQEAEDLISAVRTGAVDALAIQGADGPRIFTLEGADQGYRTLIEQMNEGAMLLSQEGVILYGNAALATLLRQGLEDIIGTTFAAFVPTDFQASWQAIVAKGWDAGKGKGELPLRTPAGQLLPLSLSANMLHFNGGLVLACILTDLSAQHEIKAIQALVAEQNAEISRQQQALKIQEAAQQRIEQAAAEVSRLLEGIPQIAWTANPQGVTTYFNRRWFDYIGQSGGQPEQVWWYNYQHPADRDAAAARWQQSLETNHVFEAEFRLRNHAGNYRWMLSRALPSYNERGELMQWIGTCTDIHEQKMTQVRIDQAQKQLQENNAQLQRANIDLDNFIYTASHDLKAPISNIEGLLHALLEELPSAGPNQPEQSVAVLLTMMQDSVDRFKRTLDHLTEVTKLQKEYAAPTAWLSLGTTIQDVCLDLAPLMQELGVQLEVAVADCPAVLFSEKNLRSVVYNLLSNAFKYRAPDRVPQVRIWCEATSEYLKLAVQDNGLGLNLATHQHKLFAMFERFHTHVEGSGIGLYMVKKIMENAGGRIEVQSEVGVGSTFSVYFRRWYT</sequence>
<dbReference type="SMART" id="SM00388">
    <property type="entry name" value="HisKA"/>
    <property type="match status" value="1"/>
</dbReference>
<accession>A0ABR7MIB4</accession>
<dbReference type="InterPro" id="IPR004358">
    <property type="entry name" value="Sig_transdc_His_kin-like_C"/>
</dbReference>
<name>A0ABR7MIB4_9BACT</name>
<dbReference type="InterPro" id="IPR001610">
    <property type="entry name" value="PAC"/>
</dbReference>
<dbReference type="SMART" id="SM00086">
    <property type="entry name" value="PAC"/>
    <property type="match status" value="2"/>
</dbReference>
<dbReference type="InterPro" id="IPR052162">
    <property type="entry name" value="Sensor_kinase/Photoreceptor"/>
</dbReference>
<keyword evidence="11" id="KW-1185">Reference proteome</keyword>
<dbReference type="InterPro" id="IPR005467">
    <property type="entry name" value="His_kinase_dom"/>
</dbReference>
<evidence type="ECO:0000256" key="2">
    <source>
        <dbReference type="ARBA" id="ARBA00012438"/>
    </source>
</evidence>
<keyword evidence="6" id="KW-0175">Coiled coil</keyword>
<evidence type="ECO:0000313" key="10">
    <source>
        <dbReference type="EMBL" id="MBC6610495.1"/>
    </source>
</evidence>
<dbReference type="InterPro" id="IPR003594">
    <property type="entry name" value="HATPase_dom"/>
</dbReference>
<dbReference type="InterPro" id="IPR035965">
    <property type="entry name" value="PAS-like_dom_sf"/>
</dbReference>
<dbReference type="PANTHER" id="PTHR43304:SF1">
    <property type="entry name" value="PAC DOMAIN-CONTAINING PROTEIN"/>
    <property type="match status" value="1"/>
</dbReference>
<proteinExistence type="predicted"/>
<dbReference type="SMART" id="SM00387">
    <property type="entry name" value="HATPase_c"/>
    <property type="match status" value="1"/>
</dbReference>
<dbReference type="NCBIfam" id="TIGR00229">
    <property type="entry name" value="sensory_box"/>
    <property type="match status" value="1"/>
</dbReference>